<reference evidence="3" key="4">
    <citation type="submission" date="2019-03" db="UniProtKB">
        <authorList>
            <consortium name="EnsemblPlants"/>
        </authorList>
    </citation>
    <scope>IDENTIFICATION</scope>
</reference>
<organism evidence="3 4">
    <name type="scientific">Aegilops tauschii subsp. strangulata</name>
    <name type="common">Goatgrass</name>
    <dbReference type="NCBI Taxonomy" id="200361"/>
    <lineage>
        <taxon>Eukaryota</taxon>
        <taxon>Viridiplantae</taxon>
        <taxon>Streptophyta</taxon>
        <taxon>Embryophyta</taxon>
        <taxon>Tracheophyta</taxon>
        <taxon>Spermatophyta</taxon>
        <taxon>Magnoliopsida</taxon>
        <taxon>Liliopsida</taxon>
        <taxon>Poales</taxon>
        <taxon>Poaceae</taxon>
        <taxon>BOP clade</taxon>
        <taxon>Pooideae</taxon>
        <taxon>Triticodae</taxon>
        <taxon>Triticeae</taxon>
        <taxon>Triticinae</taxon>
        <taxon>Aegilops</taxon>
    </lineage>
</organism>
<reference evidence="3" key="3">
    <citation type="journal article" date="2017" name="Nature">
        <title>Genome sequence of the progenitor of the wheat D genome Aegilops tauschii.</title>
        <authorList>
            <person name="Luo M.C."/>
            <person name="Gu Y.Q."/>
            <person name="Puiu D."/>
            <person name="Wang H."/>
            <person name="Twardziok S.O."/>
            <person name="Deal K.R."/>
            <person name="Huo N."/>
            <person name="Zhu T."/>
            <person name="Wang L."/>
            <person name="Wang Y."/>
            <person name="McGuire P.E."/>
            <person name="Liu S."/>
            <person name="Long H."/>
            <person name="Ramasamy R.K."/>
            <person name="Rodriguez J.C."/>
            <person name="Van S.L."/>
            <person name="Yuan L."/>
            <person name="Wang Z."/>
            <person name="Xia Z."/>
            <person name="Xiao L."/>
            <person name="Anderson O.D."/>
            <person name="Ouyang S."/>
            <person name="Liang Y."/>
            <person name="Zimin A.V."/>
            <person name="Pertea G."/>
            <person name="Qi P."/>
            <person name="Bennetzen J.L."/>
            <person name="Dai X."/>
            <person name="Dawson M.W."/>
            <person name="Muller H.G."/>
            <person name="Kugler K."/>
            <person name="Rivarola-Duarte L."/>
            <person name="Spannagl M."/>
            <person name="Mayer K.F.X."/>
            <person name="Lu F.H."/>
            <person name="Bevan M.W."/>
            <person name="Leroy P."/>
            <person name="Li P."/>
            <person name="You F.M."/>
            <person name="Sun Q."/>
            <person name="Liu Z."/>
            <person name="Lyons E."/>
            <person name="Wicker T."/>
            <person name="Salzberg S.L."/>
            <person name="Devos K.M."/>
            <person name="Dvorak J."/>
        </authorList>
    </citation>
    <scope>NUCLEOTIDE SEQUENCE [LARGE SCALE GENOMIC DNA]</scope>
    <source>
        <strain evidence="3">cv. AL8/78</strain>
    </source>
</reference>
<sequence>MANALLVLDDQKSMEMMAKHVTDAGVIDIYVVIPADESLEGIDWEFEFAEQFQAEHCYAEQVHVDEGHAEEVQAEQRNAEDVQCRAKMPVFRAASSVSDRGKGVPTEEMQFSGESDSDSDYVVPPAESNSSAEDEEIIEYRKYAKEFKEKRRKKMLGEEEAQACNVTDDFIVPETCKLDDDADDTPYFESDDDLSYDEASDGEVNVVRRRKTTHKVYDDSTNNPQFEVGMAFTNSGEFKQALVKYGLKNFHHLLFPKDEKRRVSAKCSWTGCQWSIYGSINSKSDWLLVQRYNNVHTCVPRRDNKLVTSSIIAKKYFRQIRDNPTWRVEKMQEAVLEDLLADVTISKCKRAKKLVMEKLIDS</sequence>
<dbReference type="EnsemblPlants" id="AET4Gv20334700.1">
    <property type="protein sequence ID" value="AET4Gv20334700.1"/>
    <property type="gene ID" value="AET4Gv20334700"/>
</dbReference>
<feature type="region of interest" description="Disordered" evidence="1">
    <location>
        <begin position="96"/>
        <end position="133"/>
    </location>
</feature>
<dbReference type="PANTHER" id="PTHR31973">
    <property type="entry name" value="POLYPROTEIN, PUTATIVE-RELATED"/>
    <property type="match status" value="1"/>
</dbReference>
<dbReference type="Gramene" id="AET4Gv20334700.1">
    <property type="protein sequence ID" value="AET4Gv20334700.1"/>
    <property type="gene ID" value="AET4Gv20334700"/>
</dbReference>
<reference evidence="3" key="5">
    <citation type="journal article" date="2021" name="G3 (Bethesda)">
        <title>Aegilops tauschii genome assembly Aet v5.0 features greater sequence contiguity and improved annotation.</title>
        <authorList>
            <person name="Wang L."/>
            <person name="Zhu T."/>
            <person name="Rodriguez J.C."/>
            <person name="Deal K.R."/>
            <person name="Dubcovsky J."/>
            <person name="McGuire P.E."/>
            <person name="Lux T."/>
            <person name="Spannagl M."/>
            <person name="Mayer K.F.X."/>
            <person name="Baldrich P."/>
            <person name="Meyers B.C."/>
            <person name="Huo N."/>
            <person name="Gu Y.Q."/>
            <person name="Zhou H."/>
            <person name="Devos K.M."/>
            <person name="Bennetzen J.L."/>
            <person name="Unver T."/>
            <person name="Budak H."/>
            <person name="Gulick P.J."/>
            <person name="Galiba G."/>
            <person name="Kalapos B."/>
            <person name="Nelson D.R."/>
            <person name="Li P."/>
            <person name="You F.M."/>
            <person name="Luo M.C."/>
            <person name="Dvorak J."/>
        </authorList>
    </citation>
    <scope>NUCLEOTIDE SEQUENCE [LARGE SCALE GENOMIC DNA]</scope>
    <source>
        <strain evidence="3">cv. AL8/78</strain>
    </source>
</reference>
<dbReference type="Pfam" id="PF03108">
    <property type="entry name" value="DBD_Tnp_Mut"/>
    <property type="match status" value="1"/>
</dbReference>
<protein>
    <recommendedName>
        <fullName evidence="2">Transposase MuDR plant domain-containing protein</fullName>
    </recommendedName>
</protein>
<accession>A0A453HX92</accession>
<dbReference type="InterPro" id="IPR004332">
    <property type="entry name" value="Transposase_MuDR"/>
</dbReference>
<reference evidence="4" key="2">
    <citation type="journal article" date="2017" name="Nat. Plants">
        <title>The Aegilops tauschii genome reveals multiple impacts of transposons.</title>
        <authorList>
            <person name="Zhao G."/>
            <person name="Zou C."/>
            <person name="Li K."/>
            <person name="Wang K."/>
            <person name="Li T."/>
            <person name="Gao L."/>
            <person name="Zhang X."/>
            <person name="Wang H."/>
            <person name="Yang Z."/>
            <person name="Liu X."/>
            <person name="Jiang W."/>
            <person name="Mao L."/>
            <person name="Kong X."/>
            <person name="Jiao Y."/>
            <person name="Jia J."/>
        </authorList>
    </citation>
    <scope>NUCLEOTIDE SEQUENCE [LARGE SCALE GENOMIC DNA]</scope>
    <source>
        <strain evidence="4">cv. AL8/78</strain>
    </source>
</reference>
<evidence type="ECO:0000259" key="2">
    <source>
        <dbReference type="Pfam" id="PF03108"/>
    </source>
</evidence>
<dbReference type="AlphaFoldDB" id="A0A453HX92"/>
<dbReference type="Proteomes" id="UP000015105">
    <property type="component" value="Chromosome 4D"/>
</dbReference>
<keyword evidence="4" id="KW-1185">Reference proteome</keyword>
<evidence type="ECO:0000313" key="4">
    <source>
        <dbReference type="Proteomes" id="UP000015105"/>
    </source>
</evidence>
<reference evidence="4" key="1">
    <citation type="journal article" date="2014" name="Science">
        <title>Ancient hybridizations among the ancestral genomes of bread wheat.</title>
        <authorList>
            <consortium name="International Wheat Genome Sequencing Consortium,"/>
            <person name="Marcussen T."/>
            <person name="Sandve S.R."/>
            <person name="Heier L."/>
            <person name="Spannagl M."/>
            <person name="Pfeifer M."/>
            <person name="Jakobsen K.S."/>
            <person name="Wulff B.B."/>
            <person name="Steuernagel B."/>
            <person name="Mayer K.F."/>
            <person name="Olsen O.A."/>
        </authorList>
    </citation>
    <scope>NUCLEOTIDE SEQUENCE [LARGE SCALE GENOMIC DNA]</scope>
    <source>
        <strain evidence="4">cv. AL8/78</strain>
    </source>
</reference>
<proteinExistence type="predicted"/>
<feature type="domain" description="Transposase MuDR plant" evidence="2">
    <location>
        <begin position="225"/>
        <end position="279"/>
    </location>
</feature>
<name>A0A453HX92_AEGTS</name>
<evidence type="ECO:0000256" key="1">
    <source>
        <dbReference type="SAM" id="MobiDB-lite"/>
    </source>
</evidence>
<evidence type="ECO:0000313" key="3">
    <source>
        <dbReference type="EnsemblPlants" id="AET4Gv20334700.1"/>
    </source>
</evidence>
<dbReference type="PANTHER" id="PTHR31973:SF187">
    <property type="entry name" value="MUTATOR TRANSPOSASE MUDRA PROTEIN"/>
    <property type="match status" value="1"/>
</dbReference>